<dbReference type="AlphaFoldDB" id="A0A7R9E6Z5"/>
<protein>
    <submittedName>
        <fullName evidence="2">Uncharacterized protein</fullName>
    </submittedName>
</protein>
<name>A0A7R9E6Z5_9NEOP</name>
<feature type="region of interest" description="Disordered" evidence="1">
    <location>
        <begin position="469"/>
        <end position="489"/>
    </location>
</feature>
<accession>A0A7R9E6Z5</accession>
<feature type="region of interest" description="Disordered" evidence="1">
    <location>
        <begin position="397"/>
        <end position="423"/>
    </location>
</feature>
<dbReference type="EMBL" id="OB793409">
    <property type="protein sequence ID" value="CAD7427225.1"/>
    <property type="molecule type" value="Genomic_DNA"/>
</dbReference>
<reference evidence="2" key="1">
    <citation type="submission" date="2020-11" db="EMBL/GenBank/DDBJ databases">
        <authorList>
            <person name="Tran Van P."/>
        </authorList>
    </citation>
    <scope>NUCLEOTIDE SEQUENCE</scope>
</reference>
<evidence type="ECO:0000256" key="1">
    <source>
        <dbReference type="SAM" id="MobiDB-lite"/>
    </source>
</evidence>
<organism evidence="2">
    <name type="scientific">Timema monikensis</name>
    <dbReference type="NCBI Taxonomy" id="170555"/>
    <lineage>
        <taxon>Eukaryota</taxon>
        <taxon>Metazoa</taxon>
        <taxon>Ecdysozoa</taxon>
        <taxon>Arthropoda</taxon>
        <taxon>Hexapoda</taxon>
        <taxon>Insecta</taxon>
        <taxon>Pterygota</taxon>
        <taxon>Neoptera</taxon>
        <taxon>Polyneoptera</taxon>
        <taxon>Phasmatodea</taxon>
        <taxon>Timematodea</taxon>
        <taxon>Timematoidea</taxon>
        <taxon>Timematidae</taxon>
        <taxon>Timema</taxon>
    </lineage>
</organism>
<feature type="region of interest" description="Disordered" evidence="1">
    <location>
        <begin position="304"/>
        <end position="328"/>
    </location>
</feature>
<proteinExistence type="predicted"/>
<gene>
    <name evidence="2" type="ORF">TMSB3V08_LOCUS4078</name>
</gene>
<sequence>MVWNFNSTDIEDVLRRIVTATTRSSGTALSVSDTASSISPQLTRSITVLVGSQRNAMRIMSNAVKVNGETVTVDPLTIFQKTAIAKKSDGDVAQLMEYKLSPFPLALFNEGVMRKEKKSSLYDAFPEDNYETHILRTSTNVLLDGGFLLHHVKWNMGTKISVLCDQYIAYVLKHYGQNCTVVFNGYGDVNSTKRAEQKRRGRKKTSVDINFNESMNIKQWLNNPLPPTEWGWNRGEDGSLTPVTIKDRGVPEAILNNIFCRCSSGCGGRYGCRKAGIPCSMVPVPWYISYGAMLSLETLRKASRETVDTSKEPDIKGNQDKEGSEKLTEMPNGLKIEYDVSGAVPVSEEEKPRVSKKSQKYPDALILKCITIEESNDSVAIGVNGCAAKNTADGDVGERNKVTPTKPVADTHEFNSSETNRGAGDEVNLHKIEEEIAVRVVPRGILATPHPFKRGSMPALGTLPRWLSQEEDDLPGEGGGTTEPPATPVGRDELALRRHRFFSELLHVAQAGAEHRVHFDPLGPKVAAGIRRT</sequence>
<evidence type="ECO:0000313" key="2">
    <source>
        <dbReference type="EMBL" id="CAD7427225.1"/>
    </source>
</evidence>